<evidence type="ECO:0000259" key="6">
    <source>
        <dbReference type="Pfam" id="PF08281"/>
    </source>
</evidence>
<keyword evidence="3" id="KW-0731">Sigma factor</keyword>
<proteinExistence type="inferred from homology"/>
<evidence type="ECO:0000259" key="5">
    <source>
        <dbReference type="Pfam" id="PF04542"/>
    </source>
</evidence>
<evidence type="ECO:0000256" key="2">
    <source>
        <dbReference type="ARBA" id="ARBA00023015"/>
    </source>
</evidence>
<dbReference type="AlphaFoldDB" id="A0AA43ZFZ5"/>
<dbReference type="RefSeq" id="WP_132665280.1">
    <property type="nucleotide sequence ID" value="NZ_JAANCM010000007.1"/>
</dbReference>
<dbReference type="PANTHER" id="PTHR43133">
    <property type="entry name" value="RNA POLYMERASE ECF-TYPE SIGMA FACTO"/>
    <property type="match status" value="1"/>
</dbReference>
<feature type="domain" description="RNA polymerase sigma factor 70 region 4 type 2" evidence="6">
    <location>
        <begin position="110"/>
        <end position="161"/>
    </location>
</feature>
<dbReference type="EMBL" id="JAANCM010000007">
    <property type="protein sequence ID" value="NHT77143.1"/>
    <property type="molecule type" value="Genomic_DNA"/>
</dbReference>
<organism evidence="7 8">
    <name type="scientific">Ferranicluibacter rubi</name>
    <dbReference type="NCBI Taxonomy" id="2715133"/>
    <lineage>
        <taxon>Bacteria</taxon>
        <taxon>Pseudomonadati</taxon>
        <taxon>Pseudomonadota</taxon>
        <taxon>Alphaproteobacteria</taxon>
        <taxon>Hyphomicrobiales</taxon>
        <taxon>Rhizobiaceae</taxon>
        <taxon>Ferranicluibacter</taxon>
    </lineage>
</organism>
<protein>
    <submittedName>
        <fullName evidence="7">RNA polymerase sigma factor</fullName>
    </submittedName>
</protein>
<dbReference type="Proteomes" id="UP001155840">
    <property type="component" value="Unassembled WGS sequence"/>
</dbReference>
<reference evidence="7" key="1">
    <citation type="submission" date="2020-03" db="EMBL/GenBank/DDBJ databases">
        <title>Ferranicluibacter endophyticum gen. nov., sp. nov., a new genus isolated from Rubus ulmifolius Schott. stem.</title>
        <authorList>
            <person name="Roca-Couso R."/>
            <person name="Flores-Felix J.D."/>
            <person name="Igual J.M."/>
            <person name="Rivas R."/>
        </authorList>
    </citation>
    <scope>NUCLEOTIDE SEQUENCE</scope>
    <source>
        <strain evidence="7">CRRU44</strain>
    </source>
</reference>
<keyword evidence="8" id="KW-1185">Reference proteome</keyword>
<feature type="domain" description="RNA polymerase sigma-70 region 2" evidence="5">
    <location>
        <begin position="14"/>
        <end position="77"/>
    </location>
</feature>
<dbReference type="InterPro" id="IPR013249">
    <property type="entry name" value="RNA_pol_sigma70_r4_t2"/>
</dbReference>
<dbReference type="NCBIfam" id="TIGR02937">
    <property type="entry name" value="sigma70-ECF"/>
    <property type="match status" value="1"/>
</dbReference>
<comment type="caution">
    <text evidence="7">The sequence shown here is derived from an EMBL/GenBank/DDBJ whole genome shotgun (WGS) entry which is preliminary data.</text>
</comment>
<evidence type="ECO:0000313" key="7">
    <source>
        <dbReference type="EMBL" id="NHT77143.1"/>
    </source>
</evidence>
<dbReference type="SUPFAM" id="SSF88659">
    <property type="entry name" value="Sigma3 and sigma4 domains of RNA polymerase sigma factors"/>
    <property type="match status" value="1"/>
</dbReference>
<dbReference type="InterPro" id="IPR013325">
    <property type="entry name" value="RNA_pol_sigma_r2"/>
</dbReference>
<dbReference type="Pfam" id="PF08281">
    <property type="entry name" value="Sigma70_r4_2"/>
    <property type="match status" value="1"/>
</dbReference>
<dbReference type="InterPro" id="IPR014284">
    <property type="entry name" value="RNA_pol_sigma-70_dom"/>
</dbReference>
<dbReference type="Gene3D" id="1.10.1740.10">
    <property type="match status" value="1"/>
</dbReference>
<dbReference type="InterPro" id="IPR007627">
    <property type="entry name" value="RNA_pol_sigma70_r2"/>
</dbReference>
<dbReference type="GO" id="GO:0016987">
    <property type="term" value="F:sigma factor activity"/>
    <property type="evidence" value="ECO:0007669"/>
    <property type="project" value="UniProtKB-KW"/>
</dbReference>
<comment type="similarity">
    <text evidence="1">Belongs to the sigma-70 factor family. ECF subfamily.</text>
</comment>
<gene>
    <name evidence="7" type="ORF">G8E10_15615</name>
</gene>
<dbReference type="GO" id="GO:0003677">
    <property type="term" value="F:DNA binding"/>
    <property type="evidence" value="ECO:0007669"/>
    <property type="project" value="InterPro"/>
</dbReference>
<dbReference type="Pfam" id="PF04542">
    <property type="entry name" value="Sigma70_r2"/>
    <property type="match status" value="1"/>
</dbReference>
<evidence type="ECO:0000256" key="3">
    <source>
        <dbReference type="ARBA" id="ARBA00023082"/>
    </source>
</evidence>
<dbReference type="SUPFAM" id="SSF88946">
    <property type="entry name" value="Sigma2 domain of RNA polymerase sigma factors"/>
    <property type="match status" value="1"/>
</dbReference>
<dbReference type="Gene3D" id="1.10.10.10">
    <property type="entry name" value="Winged helix-like DNA-binding domain superfamily/Winged helix DNA-binding domain"/>
    <property type="match status" value="1"/>
</dbReference>
<keyword evidence="4" id="KW-0804">Transcription</keyword>
<dbReference type="InterPro" id="IPR036388">
    <property type="entry name" value="WH-like_DNA-bd_sf"/>
</dbReference>
<sequence>MTMNIARLLNSFVHLKPQLLATARRRRADHSLAEDLLQDAWIKLQTAVPQQTIENLAGYIHRTVSNTTVDHLRGDKRRRDINAEVQGILRGEAEERSPERAVMARQTLAAVAATLDAMPERSRRIFLLSRLDGLTHKRIAEREGISEEAVYYHIRRVLENLAVLRGDIEA</sequence>
<dbReference type="GO" id="GO:0006352">
    <property type="term" value="P:DNA-templated transcription initiation"/>
    <property type="evidence" value="ECO:0007669"/>
    <property type="project" value="InterPro"/>
</dbReference>
<name>A0AA43ZFZ5_9HYPH</name>
<evidence type="ECO:0000313" key="8">
    <source>
        <dbReference type="Proteomes" id="UP001155840"/>
    </source>
</evidence>
<accession>A0AA43ZFZ5</accession>
<dbReference type="InterPro" id="IPR013324">
    <property type="entry name" value="RNA_pol_sigma_r3/r4-like"/>
</dbReference>
<dbReference type="PANTHER" id="PTHR43133:SF63">
    <property type="entry name" value="RNA POLYMERASE SIGMA FACTOR FECI-RELATED"/>
    <property type="match status" value="1"/>
</dbReference>
<evidence type="ECO:0000256" key="1">
    <source>
        <dbReference type="ARBA" id="ARBA00010641"/>
    </source>
</evidence>
<evidence type="ECO:0000256" key="4">
    <source>
        <dbReference type="ARBA" id="ARBA00023163"/>
    </source>
</evidence>
<keyword evidence="2" id="KW-0805">Transcription regulation</keyword>
<dbReference type="InterPro" id="IPR039425">
    <property type="entry name" value="RNA_pol_sigma-70-like"/>
</dbReference>